<sequence length="276" mass="32206">MIEKFIEIKTLKSDKNSFSSVYEIRDESNNKSYALKIIRGINTPLYDVIFQREVGALNKLRMCENIVRLEHFEIYHDEKNGKCGRIFLEYIEGENLEQYDVIELSNQSKFQLISSMINAVQVAHENNIIHRDINPRNIMITLDQNVKLIDFGISKIKDMVNVDTLYQFATNKYAAPEVRNHSENATEQSDIYSLGAVIYYLFTGEEPPLVDEFEHTLEGTGGIDIELKHIIGRMVRKSMNERYANIFEVKKSFIKLFRRFNKLDRTYIFSLHSGLI</sequence>
<dbReference type="SUPFAM" id="SSF56112">
    <property type="entry name" value="Protein kinase-like (PK-like)"/>
    <property type="match status" value="1"/>
</dbReference>
<dbReference type="InterPro" id="IPR011009">
    <property type="entry name" value="Kinase-like_dom_sf"/>
</dbReference>
<dbReference type="Pfam" id="PF00069">
    <property type="entry name" value="Pkinase"/>
    <property type="match status" value="1"/>
</dbReference>
<accession>A0ABX3GT20</accession>
<dbReference type="Gene3D" id="1.10.510.10">
    <property type="entry name" value="Transferase(Phosphotransferase) domain 1"/>
    <property type="match status" value="1"/>
</dbReference>
<evidence type="ECO:0000259" key="1">
    <source>
        <dbReference type="PROSITE" id="PS50011"/>
    </source>
</evidence>
<keyword evidence="3" id="KW-1185">Reference proteome</keyword>
<dbReference type="InterPro" id="IPR000719">
    <property type="entry name" value="Prot_kinase_dom"/>
</dbReference>
<dbReference type="Proteomes" id="UP000187412">
    <property type="component" value="Unassembled WGS sequence"/>
</dbReference>
<dbReference type="PROSITE" id="PS50011">
    <property type="entry name" value="PROTEIN_KINASE_DOM"/>
    <property type="match status" value="1"/>
</dbReference>
<reference evidence="2 3" key="1">
    <citation type="submission" date="2016-10" db="EMBL/GenBank/DDBJ databases">
        <title>Paenibacillus species isolates.</title>
        <authorList>
            <person name="Beno S.M."/>
        </authorList>
    </citation>
    <scope>NUCLEOTIDE SEQUENCE [LARGE SCALE GENOMIC DNA]</scope>
    <source>
        <strain evidence="2 3">FSL H7-0744</strain>
    </source>
</reference>
<comment type="caution">
    <text evidence="2">The sequence shown here is derived from an EMBL/GenBank/DDBJ whole genome shotgun (WGS) entry which is preliminary data.</text>
</comment>
<dbReference type="EMBL" id="MPTB01000134">
    <property type="protein sequence ID" value="OMD34203.1"/>
    <property type="molecule type" value="Genomic_DNA"/>
</dbReference>
<dbReference type="PANTHER" id="PTHR44167:SF24">
    <property type="entry name" value="SERINE_THREONINE-PROTEIN KINASE CHK2"/>
    <property type="match status" value="1"/>
</dbReference>
<feature type="domain" description="Protein kinase" evidence="1">
    <location>
        <begin position="7"/>
        <end position="254"/>
    </location>
</feature>
<dbReference type="PANTHER" id="PTHR44167">
    <property type="entry name" value="OVARIAN-SPECIFIC SERINE/THREONINE-PROTEIN KINASE LOK-RELATED"/>
    <property type="match status" value="1"/>
</dbReference>
<feature type="non-terminal residue" evidence="2">
    <location>
        <position position="276"/>
    </location>
</feature>
<gene>
    <name evidence="2" type="ORF">BSK56_33655</name>
</gene>
<protein>
    <recommendedName>
        <fullName evidence="1">Protein kinase domain-containing protein</fullName>
    </recommendedName>
</protein>
<proteinExistence type="predicted"/>
<name>A0ABX3GT20_PAEBO</name>
<evidence type="ECO:0000313" key="2">
    <source>
        <dbReference type="EMBL" id="OMD34203.1"/>
    </source>
</evidence>
<organism evidence="2 3">
    <name type="scientific">Paenibacillus borealis</name>
    <dbReference type="NCBI Taxonomy" id="160799"/>
    <lineage>
        <taxon>Bacteria</taxon>
        <taxon>Bacillati</taxon>
        <taxon>Bacillota</taxon>
        <taxon>Bacilli</taxon>
        <taxon>Bacillales</taxon>
        <taxon>Paenibacillaceae</taxon>
        <taxon>Paenibacillus</taxon>
    </lineage>
</organism>
<dbReference type="CDD" id="cd14014">
    <property type="entry name" value="STKc_PknB_like"/>
    <property type="match status" value="1"/>
</dbReference>
<evidence type="ECO:0000313" key="3">
    <source>
        <dbReference type="Proteomes" id="UP000187412"/>
    </source>
</evidence>